<name>M0D2N3_HALPD</name>
<reference evidence="1 2" key="1">
    <citation type="journal article" date="2014" name="PLoS Genet.">
        <title>Phylogenetically driven sequencing of extremely halophilic archaea reveals strategies for static and dynamic osmo-response.</title>
        <authorList>
            <person name="Becker E.A."/>
            <person name="Seitzer P.M."/>
            <person name="Tritt A."/>
            <person name="Larsen D."/>
            <person name="Krusor M."/>
            <person name="Yao A.I."/>
            <person name="Wu D."/>
            <person name="Madern D."/>
            <person name="Eisen J.A."/>
            <person name="Darling A.E."/>
            <person name="Facciotti M.T."/>
        </authorList>
    </citation>
    <scope>NUCLEOTIDE SEQUENCE [LARGE SCALE GENOMIC DNA]</scope>
    <source>
        <strain evidence="1 2">JCM 14848</strain>
    </source>
</reference>
<proteinExistence type="predicted"/>
<dbReference type="Proteomes" id="UP000011513">
    <property type="component" value="Unassembled WGS sequence"/>
</dbReference>
<evidence type="ECO:0000313" key="2">
    <source>
        <dbReference type="Proteomes" id="UP000011513"/>
    </source>
</evidence>
<evidence type="ECO:0000313" key="1">
    <source>
        <dbReference type="EMBL" id="ELZ28947.1"/>
    </source>
</evidence>
<comment type="caution">
    <text evidence="1">The sequence shown here is derived from an EMBL/GenBank/DDBJ whole genome shotgun (WGS) entry which is preliminary data.</text>
</comment>
<protein>
    <submittedName>
        <fullName evidence="1">Uncharacterized protein</fullName>
    </submittedName>
</protein>
<keyword evidence="2" id="KW-1185">Reference proteome</keyword>
<organism evidence="1 2">
    <name type="scientific">Halogeometricum pallidum JCM 14848</name>
    <dbReference type="NCBI Taxonomy" id="1227487"/>
    <lineage>
        <taxon>Archaea</taxon>
        <taxon>Methanobacteriati</taxon>
        <taxon>Methanobacteriota</taxon>
        <taxon>Stenosarchaea group</taxon>
        <taxon>Halobacteria</taxon>
        <taxon>Halobacteriales</taxon>
        <taxon>Haloferacaceae</taxon>
        <taxon>Halogeometricum</taxon>
    </lineage>
</organism>
<sequence>MVRFENGLVLQQELLVNERLCGWRQAVFFEDCDLFVDEVTYLHTTQCGETIDYRVPDPSDVLLERLVPAVPLDAFEFDRFDELLHILVQRFRILWLVIEILLC</sequence>
<dbReference type="AlphaFoldDB" id="M0D2N3"/>
<dbReference type="InParanoid" id="M0D2N3"/>
<dbReference type="eggNOG" id="ENOG502N5EX">
    <property type="taxonomic scope" value="Archaea"/>
</dbReference>
<accession>M0D2N3</accession>
<gene>
    <name evidence="1" type="ORF">C474_13634</name>
</gene>
<dbReference type="EMBL" id="AOIV01000035">
    <property type="protein sequence ID" value="ELZ28947.1"/>
    <property type="molecule type" value="Genomic_DNA"/>
</dbReference>